<gene>
    <name evidence="1" type="ORF">L0P03_14010</name>
</gene>
<name>A0AAW5C7D6_9BACT</name>
<dbReference type="EMBL" id="JAKNDN010000028">
    <property type="protein sequence ID" value="MCG4960951.1"/>
    <property type="molecule type" value="Genomic_DNA"/>
</dbReference>
<protein>
    <submittedName>
        <fullName evidence="1">Uncharacterized protein</fullName>
    </submittedName>
</protein>
<proteinExistence type="predicted"/>
<dbReference type="RefSeq" id="WP_157741849.1">
    <property type="nucleotide sequence ID" value="NZ_JABWDG010000054.1"/>
</dbReference>
<reference evidence="1" key="1">
    <citation type="submission" date="2022-01" db="EMBL/GenBank/DDBJ databases">
        <title>Collection of gut derived symbiotic bacterial strains cultured from healthy donors.</title>
        <authorList>
            <person name="Lin H."/>
            <person name="Kohout C."/>
            <person name="Waligurski E."/>
            <person name="Pamer E.G."/>
        </authorList>
    </citation>
    <scope>NUCLEOTIDE SEQUENCE</scope>
    <source>
        <strain evidence="1">DFI.1.149</strain>
    </source>
</reference>
<organism evidence="1 2">
    <name type="scientific">Odoribacter splanchnicus</name>
    <dbReference type="NCBI Taxonomy" id="28118"/>
    <lineage>
        <taxon>Bacteria</taxon>
        <taxon>Pseudomonadati</taxon>
        <taxon>Bacteroidota</taxon>
        <taxon>Bacteroidia</taxon>
        <taxon>Bacteroidales</taxon>
        <taxon>Odoribacteraceae</taxon>
        <taxon>Odoribacter</taxon>
    </lineage>
</organism>
<dbReference type="AlphaFoldDB" id="A0AAW5C7D6"/>
<evidence type="ECO:0000313" key="2">
    <source>
        <dbReference type="Proteomes" id="UP001199750"/>
    </source>
</evidence>
<accession>A0AAW5C7D6</accession>
<evidence type="ECO:0000313" key="1">
    <source>
        <dbReference type="EMBL" id="MCG4960951.1"/>
    </source>
</evidence>
<dbReference type="GeneID" id="61276917"/>
<dbReference type="Proteomes" id="UP001199750">
    <property type="component" value="Unassembled WGS sequence"/>
</dbReference>
<sequence>MKKTGGVNTTLPVFFSSSLSPHSGTYFTDNPSVLIRHQSIKYQAGR</sequence>
<comment type="caution">
    <text evidence="1">The sequence shown here is derived from an EMBL/GenBank/DDBJ whole genome shotgun (WGS) entry which is preliminary data.</text>
</comment>